<dbReference type="EMBL" id="JACHIG010000002">
    <property type="protein sequence ID" value="MBB5031553.1"/>
    <property type="molecule type" value="Genomic_DNA"/>
</dbReference>
<feature type="region of interest" description="Disordered" evidence="1">
    <location>
        <begin position="1"/>
        <end position="32"/>
    </location>
</feature>
<organism evidence="2 3">
    <name type="scientific">Prosthecobacter vanneervenii</name>
    <dbReference type="NCBI Taxonomy" id="48466"/>
    <lineage>
        <taxon>Bacteria</taxon>
        <taxon>Pseudomonadati</taxon>
        <taxon>Verrucomicrobiota</taxon>
        <taxon>Verrucomicrobiia</taxon>
        <taxon>Verrucomicrobiales</taxon>
        <taxon>Verrucomicrobiaceae</taxon>
        <taxon>Prosthecobacter</taxon>
    </lineage>
</organism>
<evidence type="ECO:0000313" key="2">
    <source>
        <dbReference type="EMBL" id="MBB5031553.1"/>
    </source>
</evidence>
<dbReference type="AlphaFoldDB" id="A0A7W7Y8F4"/>
<feature type="compositionally biased region" description="Polar residues" evidence="1">
    <location>
        <begin position="1"/>
        <end position="13"/>
    </location>
</feature>
<evidence type="ECO:0000313" key="3">
    <source>
        <dbReference type="Proteomes" id="UP000590740"/>
    </source>
</evidence>
<accession>A0A7W7Y8F4</accession>
<protein>
    <submittedName>
        <fullName evidence="2">Uncharacterized protein</fullName>
    </submittedName>
</protein>
<evidence type="ECO:0000256" key="1">
    <source>
        <dbReference type="SAM" id="MobiDB-lite"/>
    </source>
</evidence>
<comment type="caution">
    <text evidence="2">The sequence shown here is derived from an EMBL/GenBank/DDBJ whole genome shotgun (WGS) entry which is preliminary data.</text>
</comment>
<proteinExistence type="predicted"/>
<dbReference type="Proteomes" id="UP000590740">
    <property type="component" value="Unassembled WGS sequence"/>
</dbReference>
<sequence length="194" mass="20609">MTAPAQSAPQTNGQEDRVSFGAAQQAAQTSGLVPEAVHRNQGGQHILDVRVNGFEKLPGTATADLENGEIIGNLPKKQRLRFALYANAEQARAAAALWSAPAADDKRADGAVAAAETGIITWEEQSSATDAPASQPKGSINGLFLNSARMPELNDDFLRGKVIQIYGPQVKTLDDSGKPLSSTRQVYWTSAPIR</sequence>
<dbReference type="RefSeq" id="WP_184338498.1">
    <property type="nucleotide sequence ID" value="NZ_JACHIG010000002.1"/>
</dbReference>
<name>A0A7W7Y8F4_9BACT</name>
<reference evidence="2 3" key="1">
    <citation type="submission" date="2020-08" db="EMBL/GenBank/DDBJ databases">
        <title>Genomic Encyclopedia of Type Strains, Phase IV (KMG-IV): sequencing the most valuable type-strain genomes for metagenomic binning, comparative biology and taxonomic classification.</title>
        <authorList>
            <person name="Goeker M."/>
        </authorList>
    </citation>
    <scope>NUCLEOTIDE SEQUENCE [LARGE SCALE GENOMIC DNA]</scope>
    <source>
        <strain evidence="2 3">DSM 12252</strain>
    </source>
</reference>
<gene>
    <name evidence="2" type="ORF">HNQ65_001121</name>
</gene>
<keyword evidence="3" id="KW-1185">Reference proteome</keyword>